<dbReference type="Proteomes" id="UP000278970">
    <property type="component" value="Unassembled WGS sequence"/>
</dbReference>
<organism evidence="1 4">
    <name type="scientific">Streptococcus mitis</name>
    <dbReference type="NCBI Taxonomy" id="28037"/>
    <lineage>
        <taxon>Bacteria</taxon>
        <taxon>Bacillati</taxon>
        <taxon>Bacillota</taxon>
        <taxon>Bacilli</taxon>
        <taxon>Lactobacillales</taxon>
        <taxon>Streptococcaceae</taxon>
        <taxon>Streptococcus</taxon>
        <taxon>Streptococcus mitis group</taxon>
    </lineage>
</organism>
<dbReference type="Proteomes" id="UP000278063">
    <property type="component" value="Unassembled WGS sequence"/>
</dbReference>
<protein>
    <submittedName>
        <fullName evidence="1">Uncharacterized protein</fullName>
    </submittedName>
</protein>
<name>A0A3R9JJI6_STRMT</name>
<proteinExistence type="predicted"/>
<evidence type="ECO:0000313" key="4">
    <source>
        <dbReference type="Proteomes" id="UP000278970"/>
    </source>
</evidence>
<dbReference type="AlphaFoldDB" id="A0A3R9JJI6"/>
<reference evidence="3 4" key="1">
    <citation type="submission" date="2018-11" db="EMBL/GenBank/DDBJ databases">
        <title>Species Designations Belie Phenotypic and Genotypic Heterogeneity in Oral Streptococci.</title>
        <authorList>
            <person name="Velsko I."/>
        </authorList>
    </citation>
    <scope>NUCLEOTIDE SEQUENCE [LARGE SCALE GENOMIC DNA]</scope>
    <source>
        <strain evidence="1 4">BCA11</strain>
        <strain evidence="2 3">KLC01</strain>
    </source>
</reference>
<sequence length="110" mass="12700">MSAFKYKNPVYGYNVALFNEIFGENPIFSSLSVEEEIKWVYKDNKRTDEVDGFSRYFIIPGQNPFLVKFPTSQEIEQFAEVELINPVACKVKNNVYFKAESVKIIKEGGK</sequence>
<evidence type="ECO:0000313" key="2">
    <source>
        <dbReference type="EMBL" id="RSI88235.1"/>
    </source>
</evidence>
<accession>A0A3R9JJI6</accession>
<evidence type="ECO:0000313" key="1">
    <source>
        <dbReference type="EMBL" id="RSI83442.1"/>
    </source>
</evidence>
<evidence type="ECO:0000313" key="3">
    <source>
        <dbReference type="Proteomes" id="UP000278063"/>
    </source>
</evidence>
<dbReference type="EMBL" id="RJNW01000001">
    <property type="protein sequence ID" value="RSI88235.1"/>
    <property type="molecule type" value="Genomic_DNA"/>
</dbReference>
<gene>
    <name evidence="2" type="ORF">D8849_00870</name>
    <name evidence="1" type="ORF">D8854_00890</name>
</gene>
<dbReference type="EMBL" id="RJNS01000001">
    <property type="protein sequence ID" value="RSI83442.1"/>
    <property type="molecule type" value="Genomic_DNA"/>
</dbReference>
<comment type="caution">
    <text evidence="1">The sequence shown here is derived from an EMBL/GenBank/DDBJ whole genome shotgun (WGS) entry which is preliminary data.</text>
</comment>
<dbReference type="OrthoDB" id="2167828at2"/>
<dbReference type="RefSeq" id="WP_125385902.1">
    <property type="nucleotide sequence ID" value="NZ_RJNS01000001.1"/>
</dbReference>